<evidence type="ECO:0000313" key="2">
    <source>
        <dbReference type="EMBL" id="VFA98295.1"/>
    </source>
</evidence>
<keyword evidence="1" id="KW-0812">Transmembrane</keyword>
<sequence>MSQTSPDSGSSRRIHWNEDWSATVAGLVLLALVLAGLIPDWLVP</sequence>
<dbReference type="EMBL" id="LR215973">
    <property type="protein sequence ID" value="VFA98295.1"/>
    <property type="molecule type" value="Genomic_DNA"/>
</dbReference>
<proteinExistence type="predicted"/>
<reference evidence="2 3" key="1">
    <citation type="submission" date="2019-02" db="EMBL/GenBank/DDBJ databases">
        <authorList>
            <consortium name="Pathogen Informatics"/>
        </authorList>
    </citation>
    <scope>NUCLEOTIDE SEQUENCE [LARGE SCALE GENOMIC DNA]</scope>
    <source>
        <strain evidence="2 3">3012STDY6756504</strain>
    </source>
</reference>
<evidence type="ECO:0000313" key="3">
    <source>
        <dbReference type="Proteomes" id="UP000290439"/>
    </source>
</evidence>
<protein>
    <submittedName>
        <fullName evidence="2">Uncharacterized protein</fullName>
    </submittedName>
</protein>
<dbReference type="Proteomes" id="UP000290439">
    <property type="component" value="Chromosome"/>
</dbReference>
<keyword evidence="1" id="KW-1133">Transmembrane helix</keyword>
<gene>
    <name evidence="2" type="ORF">NCTC10797_02062</name>
</gene>
<accession>A0A4U8VZQ1</accession>
<organism evidence="2 3">
    <name type="scientific">Nocardia cyriacigeorgica</name>
    <dbReference type="NCBI Taxonomy" id="135487"/>
    <lineage>
        <taxon>Bacteria</taxon>
        <taxon>Bacillati</taxon>
        <taxon>Actinomycetota</taxon>
        <taxon>Actinomycetes</taxon>
        <taxon>Mycobacteriales</taxon>
        <taxon>Nocardiaceae</taxon>
        <taxon>Nocardia</taxon>
    </lineage>
</organism>
<dbReference type="RefSeq" id="WP_267464858.1">
    <property type="nucleotide sequence ID" value="NZ_JADLPI010000003.1"/>
</dbReference>
<feature type="transmembrane region" description="Helical" evidence="1">
    <location>
        <begin position="20"/>
        <end position="43"/>
    </location>
</feature>
<dbReference type="AlphaFoldDB" id="A0A4U8VZQ1"/>
<keyword evidence="1" id="KW-0472">Membrane</keyword>
<evidence type="ECO:0000256" key="1">
    <source>
        <dbReference type="SAM" id="Phobius"/>
    </source>
</evidence>
<name>A0A4U8VZQ1_9NOCA</name>